<reference evidence="1 2" key="1">
    <citation type="journal article" date="2021" name="BMC Genomics">
        <title>Datura genome reveals duplications of psychoactive alkaloid biosynthetic genes and high mutation rate following tissue culture.</title>
        <authorList>
            <person name="Rajewski A."/>
            <person name="Carter-House D."/>
            <person name="Stajich J."/>
            <person name="Litt A."/>
        </authorList>
    </citation>
    <scope>NUCLEOTIDE SEQUENCE [LARGE SCALE GENOMIC DNA]</scope>
    <source>
        <strain evidence="1">AR-01</strain>
    </source>
</reference>
<proteinExistence type="predicted"/>
<sequence>MLPIVNWASQNLSIYVWGETFKIGAVEISEVLGLPNPSEEDLKAKDVEGNGLLLVNIFVEEKRGKIRIKSTYFMGTTGGGVERGLRRAGDSRGGAGPSQPLGSFKHIEAGMATMREILRACPYLPHMSVPSSIFTGLCRASGGLGGGEEEEALTGQIVGLNVYGNEVPPKDLSSPFEAPNGDQGRCSTVLLSEQAGQR</sequence>
<organism evidence="1 2">
    <name type="scientific">Datura stramonium</name>
    <name type="common">Jimsonweed</name>
    <name type="synonym">Common thornapple</name>
    <dbReference type="NCBI Taxonomy" id="4076"/>
    <lineage>
        <taxon>Eukaryota</taxon>
        <taxon>Viridiplantae</taxon>
        <taxon>Streptophyta</taxon>
        <taxon>Embryophyta</taxon>
        <taxon>Tracheophyta</taxon>
        <taxon>Spermatophyta</taxon>
        <taxon>Magnoliopsida</taxon>
        <taxon>eudicotyledons</taxon>
        <taxon>Gunneridae</taxon>
        <taxon>Pentapetalae</taxon>
        <taxon>asterids</taxon>
        <taxon>lamiids</taxon>
        <taxon>Solanales</taxon>
        <taxon>Solanaceae</taxon>
        <taxon>Solanoideae</taxon>
        <taxon>Datureae</taxon>
        <taxon>Datura</taxon>
    </lineage>
</organism>
<protein>
    <submittedName>
        <fullName evidence="1">Uncharacterized protein</fullName>
    </submittedName>
</protein>
<dbReference type="Proteomes" id="UP000823775">
    <property type="component" value="Unassembled WGS sequence"/>
</dbReference>
<dbReference type="EMBL" id="JACEIK010001122">
    <property type="protein sequence ID" value="MCD7466226.1"/>
    <property type="molecule type" value="Genomic_DNA"/>
</dbReference>
<keyword evidence="2" id="KW-1185">Reference proteome</keyword>
<name>A0ABS8T4B5_DATST</name>
<evidence type="ECO:0000313" key="2">
    <source>
        <dbReference type="Proteomes" id="UP000823775"/>
    </source>
</evidence>
<gene>
    <name evidence="1" type="ORF">HAX54_002750</name>
</gene>
<comment type="caution">
    <text evidence="1">The sequence shown here is derived from an EMBL/GenBank/DDBJ whole genome shotgun (WGS) entry which is preliminary data.</text>
</comment>
<accession>A0ABS8T4B5</accession>
<evidence type="ECO:0000313" key="1">
    <source>
        <dbReference type="EMBL" id="MCD7466226.1"/>
    </source>
</evidence>